<sequence length="74" mass="8787">MFENHQKSEIDALLKASTEFRSLYQRHQELDSKLRDADLGVLPMDDTTLHSLKKEKLRAKDRLTQMWEHRDGPH</sequence>
<gene>
    <name evidence="1" type="ORF">DFR29_101452</name>
</gene>
<accession>A0A4R6ZA68</accession>
<name>A0A4R6ZA68_9GAMM</name>
<evidence type="ECO:0000313" key="1">
    <source>
        <dbReference type="EMBL" id="TDR48828.1"/>
    </source>
</evidence>
<dbReference type="Gene3D" id="6.10.280.50">
    <property type="match status" value="1"/>
</dbReference>
<reference evidence="1 2" key="1">
    <citation type="submission" date="2019-03" db="EMBL/GenBank/DDBJ databases">
        <title>Genomic Encyclopedia of Type Strains, Phase IV (KMG-IV): sequencing the most valuable type-strain genomes for metagenomic binning, comparative biology and taxonomic classification.</title>
        <authorList>
            <person name="Goeker M."/>
        </authorList>
    </citation>
    <scope>NUCLEOTIDE SEQUENCE [LARGE SCALE GENOMIC DNA]</scope>
    <source>
        <strain evidence="1 2">DSM 21667</strain>
    </source>
</reference>
<protein>
    <submittedName>
        <fullName evidence="1">Uncharacterized protein YdcH (DUF465 family)</fullName>
    </submittedName>
</protein>
<dbReference type="InterPro" id="IPR038444">
    <property type="entry name" value="DUF465_sf"/>
</dbReference>
<dbReference type="OrthoDB" id="5801755at2"/>
<proteinExistence type="predicted"/>
<dbReference type="EMBL" id="SNZH01000001">
    <property type="protein sequence ID" value="TDR48828.1"/>
    <property type="molecule type" value="Genomic_DNA"/>
</dbReference>
<organism evidence="1 2">
    <name type="scientific">Tahibacter aquaticus</name>
    <dbReference type="NCBI Taxonomy" id="520092"/>
    <lineage>
        <taxon>Bacteria</taxon>
        <taxon>Pseudomonadati</taxon>
        <taxon>Pseudomonadota</taxon>
        <taxon>Gammaproteobacteria</taxon>
        <taxon>Lysobacterales</taxon>
        <taxon>Rhodanobacteraceae</taxon>
        <taxon>Tahibacter</taxon>
    </lineage>
</organism>
<evidence type="ECO:0000313" key="2">
    <source>
        <dbReference type="Proteomes" id="UP000295293"/>
    </source>
</evidence>
<dbReference type="InterPro" id="IPR007420">
    <property type="entry name" value="DUF465"/>
</dbReference>
<comment type="caution">
    <text evidence="1">The sequence shown here is derived from an EMBL/GenBank/DDBJ whole genome shotgun (WGS) entry which is preliminary data.</text>
</comment>
<keyword evidence="2" id="KW-1185">Reference proteome</keyword>
<dbReference type="Pfam" id="PF04325">
    <property type="entry name" value="DUF465"/>
    <property type="match status" value="1"/>
</dbReference>
<dbReference type="Proteomes" id="UP000295293">
    <property type="component" value="Unassembled WGS sequence"/>
</dbReference>
<dbReference type="AlphaFoldDB" id="A0A4R6ZA68"/>
<dbReference type="RefSeq" id="WP_133816932.1">
    <property type="nucleotide sequence ID" value="NZ_SNZH01000001.1"/>
</dbReference>